<accession>A0ABD0UA51</accession>
<dbReference type="AlphaFoldDB" id="A0ABD0UA51"/>
<name>A0ABD0UA51_DENTH</name>
<evidence type="ECO:0000313" key="7">
    <source>
        <dbReference type="EMBL" id="KAL0907271.1"/>
    </source>
</evidence>
<evidence type="ECO:0000256" key="1">
    <source>
        <dbReference type="ARBA" id="ARBA00022723"/>
    </source>
</evidence>
<sequence length="138" mass="15681">MVTSRDKAASGHKKDPAWKHNTQVDVRGSDKSNVYPKCNYCDKVVKGGVTRMKEHLSGSHKNVAPCPKVPDIIKEEIKTYMNKSIISKHLAQKQFENKVDVGFYYESERSRRDSSSSMNLISCRGARDPMDHYMVQTS</sequence>
<evidence type="ECO:0000313" key="8">
    <source>
        <dbReference type="Proteomes" id="UP001552299"/>
    </source>
</evidence>
<dbReference type="PROSITE" id="PS50808">
    <property type="entry name" value="ZF_BED"/>
    <property type="match status" value="1"/>
</dbReference>
<feature type="compositionally biased region" description="Basic and acidic residues" evidence="5">
    <location>
        <begin position="1"/>
        <end position="18"/>
    </location>
</feature>
<evidence type="ECO:0000259" key="6">
    <source>
        <dbReference type="PROSITE" id="PS50808"/>
    </source>
</evidence>
<keyword evidence="8" id="KW-1185">Reference proteome</keyword>
<dbReference type="InterPro" id="IPR003656">
    <property type="entry name" value="Znf_BED"/>
</dbReference>
<dbReference type="Proteomes" id="UP001552299">
    <property type="component" value="Unassembled WGS sequence"/>
</dbReference>
<feature type="region of interest" description="Disordered" evidence="5">
    <location>
        <begin position="1"/>
        <end position="29"/>
    </location>
</feature>
<dbReference type="GO" id="GO:0008270">
    <property type="term" value="F:zinc ion binding"/>
    <property type="evidence" value="ECO:0007669"/>
    <property type="project" value="UniProtKB-KW"/>
</dbReference>
<evidence type="ECO:0000256" key="4">
    <source>
        <dbReference type="PROSITE-ProRule" id="PRU00027"/>
    </source>
</evidence>
<keyword evidence="3" id="KW-0862">Zinc</keyword>
<dbReference type="PANTHER" id="PTHR46951:SF2">
    <property type="entry name" value="BED-TYPE DOMAIN-CONTAINING PROTEIN"/>
    <property type="match status" value="1"/>
</dbReference>
<evidence type="ECO:0000256" key="2">
    <source>
        <dbReference type="ARBA" id="ARBA00022771"/>
    </source>
</evidence>
<dbReference type="EMBL" id="JANQDX010000017">
    <property type="protein sequence ID" value="KAL0907271.1"/>
    <property type="molecule type" value="Genomic_DNA"/>
</dbReference>
<gene>
    <name evidence="7" type="ORF">M5K25_021671</name>
</gene>
<proteinExistence type="predicted"/>
<keyword evidence="2 4" id="KW-0863">Zinc-finger</keyword>
<comment type="caution">
    <text evidence="7">The sequence shown here is derived from an EMBL/GenBank/DDBJ whole genome shotgun (WGS) entry which is preliminary data.</text>
</comment>
<evidence type="ECO:0000256" key="3">
    <source>
        <dbReference type="ARBA" id="ARBA00022833"/>
    </source>
</evidence>
<protein>
    <recommendedName>
        <fullName evidence="6">BED-type domain-containing protein</fullName>
    </recommendedName>
</protein>
<feature type="domain" description="BED-type" evidence="6">
    <location>
        <begin position="12"/>
        <end position="62"/>
    </location>
</feature>
<evidence type="ECO:0000256" key="5">
    <source>
        <dbReference type="SAM" id="MobiDB-lite"/>
    </source>
</evidence>
<dbReference type="Pfam" id="PF02892">
    <property type="entry name" value="zf-BED"/>
    <property type="match status" value="1"/>
</dbReference>
<dbReference type="PANTHER" id="PTHR46951">
    <property type="entry name" value="BED-TYPE DOMAIN-CONTAINING PROTEIN"/>
    <property type="match status" value="1"/>
</dbReference>
<organism evidence="7 8">
    <name type="scientific">Dendrobium thyrsiflorum</name>
    <name type="common">Pinecone-like raceme dendrobium</name>
    <name type="synonym">Orchid</name>
    <dbReference type="NCBI Taxonomy" id="117978"/>
    <lineage>
        <taxon>Eukaryota</taxon>
        <taxon>Viridiplantae</taxon>
        <taxon>Streptophyta</taxon>
        <taxon>Embryophyta</taxon>
        <taxon>Tracheophyta</taxon>
        <taxon>Spermatophyta</taxon>
        <taxon>Magnoliopsida</taxon>
        <taxon>Liliopsida</taxon>
        <taxon>Asparagales</taxon>
        <taxon>Orchidaceae</taxon>
        <taxon>Epidendroideae</taxon>
        <taxon>Malaxideae</taxon>
        <taxon>Dendrobiinae</taxon>
        <taxon>Dendrobium</taxon>
    </lineage>
</organism>
<reference evidence="7 8" key="1">
    <citation type="journal article" date="2024" name="Plant Biotechnol. J.">
        <title>Dendrobium thyrsiflorum genome and its molecular insights into genes involved in important horticultural traits.</title>
        <authorList>
            <person name="Chen B."/>
            <person name="Wang J.Y."/>
            <person name="Zheng P.J."/>
            <person name="Li K.L."/>
            <person name="Liang Y.M."/>
            <person name="Chen X.F."/>
            <person name="Zhang C."/>
            <person name="Zhao X."/>
            <person name="He X."/>
            <person name="Zhang G.Q."/>
            <person name="Liu Z.J."/>
            <person name="Xu Q."/>
        </authorList>
    </citation>
    <scope>NUCLEOTIDE SEQUENCE [LARGE SCALE GENOMIC DNA]</scope>
    <source>
        <strain evidence="7">GZMU011</strain>
    </source>
</reference>
<keyword evidence="1" id="KW-0479">Metal-binding</keyword>